<dbReference type="EMBL" id="CP102487">
    <property type="protein sequence ID" value="UUX57863.1"/>
    <property type="molecule type" value="Genomic_DNA"/>
</dbReference>
<gene>
    <name evidence="7" type="primary">thiO</name>
    <name evidence="7" type="ORF">NUH22_11130</name>
</gene>
<dbReference type="KEGG" id="gar:AOZ07_11200"/>
<sequence length="374" mass="39567">MHVNIVGSGIIGLATAFELSSRGHTITIIDPAPGQGASYAAAGMLAPAAETVWGQGPLHQLLSASSARYPQFVDRLEAATGVRPDYLQSSTLVVAAEPADREALHDLVELQSSLGLSAEKLLPSQARSLEPALASNISGAVLCAEDHQIDPRSVVRILLQHFHNDLVHEQAEELITEGSGTCAVRTASGKVFAADQTIIATALGTVKGLGKLPLRPVHGDILRIQSPPGPALLTRIIRGIVHRQNVYLVPRKDGSLVLGASVREDQNPEVNVGAMYNLLDNARRLVPGIIDCSLNEVIARPRPATADDRPLIGRIDPGLVLSTGYSRHGVLLSPLGSELTADLAENNKRNPLLNDVDPQRFPTLSATAALEALG</sequence>
<evidence type="ECO:0000256" key="3">
    <source>
        <dbReference type="ARBA" id="ARBA00023002"/>
    </source>
</evidence>
<evidence type="ECO:0000256" key="4">
    <source>
        <dbReference type="ARBA" id="ARBA00049872"/>
    </source>
</evidence>
<keyword evidence="2" id="KW-0784">Thiamine biosynthesis</keyword>
<dbReference type="Proteomes" id="UP001060018">
    <property type="component" value="Chromosome"/>
</dbReference>
<dbReference type="GO" id="GO:0050660">
    <property type="term" value="F:flavin adenine dinucleotide binding"/>
    <property type="evidence" value="ECO:0007669"/>
    <property type="project" value="InterPro"/>
</dbReference>
<dbReference type="SUPFAM" id="SSF54373">
    <property type="entry name" value="FAD-linked reductases, C-terminal domain"/>
    <property type="match status" value="1"/>
</dbReference>
<evidence type="ECO:0000259" key="6">
    <source>
        <dbReference type="Pfam" id="PF01266"/>
    </source>
</evidence>
<evidence type="ECO:0000313" key="7">
    <source>
        <dbReference type="EMBL" id="UUX57863.1"/>
    </source>
</evidence>
<dbReference type="InterPro" id="IPR006076">
    <property type="entry name" value="FAD-dep_OxRdtase"/>
</dbReference>
<dbReference type="GO" id="GO:0009228">
    <property type="term" value="P:thiamine biosynthetic process"/>
    <property type="evidence" value="ECO:0007669"/>
    <property type="project" value="UniProtKB-KW"/>
</dbReference>
<dbReference type="Pfam" id="PF01266">
    <property type="entry name" value="DAO"/>
    <property type="match status" value="1"/>
</dbReference>
<evidence type="ECO:0000256" key="5">
    <source>
        <dbReference type="ARBA" id="ARBA00050018"/>
    </source>
</evidence>
<evidence type="ECO:0000313" key="8">
    <source>
        <dbReference type="Proteomes" id="UP001060018"/>
    </source>
</evidence>
<protein>
    <recommendedName>
        <fullName evidence="5">glycine oxidase</fullName>
        <ecNumber evidence="5">1.4.3.19</ecNumber>
    </recommendedName>
</protein>
<dbReference type="SUPFAM" id="SSF51905">
    <property type="entry name" value="FAD/NAD(P)-binding domain"/>
    <property type="match status" value="1"/>
</dbReference>
<name>A0AA94XUR5_9MICC</name>
<comment type="pathway">
    <text evidence="1">Cofactor biosynthesis; thiamine diphosphate biosynthesis.</text>
</comment>
<organism evidence="7 8">
    <name type="scientific">Glutamicibacter halophytocola</name>
    <dbReference type="NCBI Taxonomy" id="1933880"/>
    <lineage>
        <taxon>Bacteria</taxon>
        <taxon>Bacillati</taxon>
        <taxon>Actinomycetota</taxon>
        <taxon>Actinomycetes</taxon>
        <taxon>Micrococcales</taxon>
        <taxon>Micrococcaceae</taxon>
        <taxon>Glutamicibacter</taxon>
    </lineage>
</organism>
<evidence type="ECO:0000256" key="2">
    <source>
        <dbReference type="ARBA" id="ARBA00022977"/>
    </source>
</evidence>
<comment type="catalytic activity">
    <reaction evidence="4">
        <text>glycine + O2 + H2O = glyoxylate + H2O2 + NH4(+)</text>
        <dbReference type="Rhea" id="RHEA:11532"/>
        <dbReference type="ChEBI" id="CHEBI:15377"/>
        <dbReference type="ChEBI" id="CHEBI:15379"/>
        <dbReference type="ChEBI" id="CHEBI:16240"/>
        <dbReference type="ChEBI" id="CHEBI:28938"/>
        <dbReference type="ChEBI" id="CHEBI:36655"/>
        <dbReference type="ChEBI" id="CHEBI:57305"/>
        <dbReference type="EC" id="1.4.3.19"/>
    </reaction>
</comment>
<proteinExistence type="predicted"/>
<keyword evidence="3 7" id="KW-0560">Oxidoreductase</keyword>
<dbReference type="InterPro" id="IPR036188">
    <property type="entry name" value="FAD/NAD-bd_sf"/>
</dbReference>
<dbReference type="PANTHER" id="PTHR13847">
    <property type="entry name" value="SARCOSINE DEHYDROGENASE-RELATED"/>
    <property type="match status" value="1"/>
</dbReference>
<dbReference type="Gene3D" id="3.50.50.60">
    <property type="entry name" value="FAD/NAD(P)-binding domain"/>
    <property type="match status" value="1"/>
</dbReference>
<dbReference type="GO" id="GO:0043799">
    <property type="term" value="F:glycine oxidase activity"/>
    <property type="evidence" value="ECO:0007669"/>
    <property type="project" value="UniProtKB-EC"/>
</dbReference>
<dbReference type="NCBIfam" id="TIGR02352">
    <property type="entry name" value="thiamin_ThiO"/>
    <property type="match status" value="1"/>
</dbReference>
<evidence type="ECO:0000256" key="1">
    <source>
        <dbReference type="ARBA" id="ARBA00004948"/>
    </source>
</evidence>
<reference evidence="7" key="1">
    <citation type="journal article" date="2022" name="Pest Manag. Sci.">
        <title>Glutamicibacter halophytocola-mediated host fitness of potato tuber moth on Solanaceae crops.</title>
        <authorList>
            <person name="Wang W."/>
            <person name="Xiao G."/>
            <person name="Du G."/>
            <person name="Chang L."/>
            <person name="Yang Y."/>
            <person name="Ye J."/>
            <person name="Chen B."/>
        </authorList>
    </citation>
    <scope>NUCLEOTIDE SEQUENCE</scope>
    <source>
        <strain evidence="7">S2</strain>
    </source>
</reference>
<dbReference type="EC" id="1.4.3.19" evidence="5"/>
<dbReference type="PANTHER" id="PTHR13847:SF289">
    <property type="entry name" value="GLYCINE OXIDASE"/>
    <property type="match status" value="1"/>
</dbReference>
<dbReference type="GO" id="GO:0005737">
    <property type="term" value="C:cytoplasm"/>
    <property type="evidence" value="ECO:0007669"/>
    <property type="project" value="TreeGrafter"/>
</dbReference>
<dbReference type="RefSeq" id="WP_075972604.1">
    <property type="nucleotide sequence ID" value="NZ_CP012750.1"/>
</dbReference>
<accession>A0AA94XUR5</accession>
<dbReference type="Gene3D" id="3.30.9.10">
    <property type="entry name" value="D-Amino Acid Oxidase, subunit A, domain 2"/>
    <property type="match status" value="1"/>
</dbReference>
<dbReference type="InterPro" id="IPR012727">
    <property type="entry name" value="Gly_oxidase_ThiO"/>
</dbReference>
<dbReference type="AlphaFoldDB" id="A0AA94XUR5"/>
<feature type="domain" description="FAD dependent oxidoreductase" evidence="6">
    <location>
        <begin position="3"/>
        <end position="343"/>
    </location>
</feature>